<evidence type="ECO:0000313" key="4">
    <source>
        <dbReference type="Proteomes" id="UP000017840"/>
    </source>
</evidence>
<keyword evidence="2" id="KW-0472">Membrane</keyword>
<reference evidence="3 4" key="1">
    <citation type="journal article" date="2013" name="Genome Announc.">
        <title>Draft Genome Sequence of 'Candidatus Halobonum tyrrellensis' Strain G22, Isolated from the Hypersaline Waters of Lake Tyrrell, Australia.</title>
        <authorList>
            <person name="Ugalde J.A."/>
            <person name="Narasingarao P."/>
            <person name="Kuo S."/>
            <person name="Podell S."/>
            <person name="Allen E.E."/>
        </authorList>
    </citation>
    <scope>NUCLEOTIDE SEQUENCE [LARGE SCALE GENOMIC DNA]</scope>
    <source>
        <strain evidence="3 4">G22</strain>
    </source>
</reference>
<organism evidence="3 4">
    <name type="scientific">Candidatus Halobonum tyrrellensis G22</name>
    <dbReference type="NCBI Taxonomy" id="1324957"/>
    <lineage>
        <taxon>Archaea</taxon>
        <taxon>Methanobacteriati</taxon>
        <taxon>Methanobacteriota</taxon>
        <taxon>Stenosarchaea group</taxon>
        <taxon>Halobacteria</taxon>
        <taxon>Halobacteriales</taxon>
        <taxon>Haloferacaceae</taxon>
        <taxon>Candidatus Halobonum</taxon>
    </lineage>
</organism>
<feature type="region of interest" description="Disordered" evidence="1">
    <location>
        <begin position="51"/>
        <end position="78"/>
    </location>
</feature>
<evidence type="ECO:0000256" key="2">
    <source>
        <dbReference type="SAM" id="Phobius"/>
    </source>
</evidence>
<sequence length="78" mass="7964">MLALVPACLACGVGAAWLLSVSTATGVLAGGAAAALVVGYGLFYRAPVDRERGRGHGRERDRARRSDPERASPAGADV</sequence>
<keyword evidence="2" id="KW-0812">Transmembrane</keyword>
<dbReference type="EMBL" id="ASGZ01000060">
    <property type="protein sequence ID" value="ESP87354.1"/>
    <property type="molecule type" value="Genomic_DNA"/>
</dbReference>
<feature type="compositionally biased region" description="Basic and acidic residues" evidence="1">
    <location>
        <begin position="51"/>
        <end position="70"/>
    </location>
</feature>
<comment type="caution">
    <text evidence="3">The sequence shown here is derived from an EMBL/GenBank/DDBJ whole genome shotgun (WGS) entry which is preliminary data.</text>
</comment>
<proteinExistence type="predicted"/>
<dbReference type="InterPro" id="IPR058328">
    <property type="entry name" value="DUF8015"/>
</dbReference>
<gene>
    <name evidence="3" type="ORF">K933_14748</name>
</gene>
<feature type="transmembrane region" description="Helical" evidence="2">
    <location>
        <begin position="25"/>
        <end position="44"/>
    </location>
</feature>
<accession>V4HHL4</accession>
<protein>
    <submittedName>
        <fullName evidence="3">Uncharacterized protein</fullName>
    </submittedName>
</protein>
<evidence type="ECO:0000256" key="1">
    <source>
        <dbReference type="SAM" id="MobiDB-lite"/>
    </source>
</evidence>
<evidence type="ECO:0000313" key="3">
    <source>
        <dbReference type="EMBL" id="ESP87354.1"/>
    </source>
</evidence>
<dbReference type="Pfam" id="PF26047">
    <property type="entry name" value="DUF8015"/>
    <property type="match status" value="1"/>
</dbReference>
<name>V4HHL4_9EURY</name>
<dbReference type="AlphaFoldDB" id="V4HHL4"/>
<keyword evidence="4" id="KW-1185">Reference proteome</keyword>
<dbReference type="Proteomes" id="UP000017840">
    <property type="component" value="Unassembled WGS sequence"/>
</dbReference>
<keyword evidence="2" id="KW-1133">Transmembrane helix</keyword>